<dbReference type="Gene3D" id="3.40.50.300">
    <property type="entry name" value="P-loop containing nucleotide triphosphate hydrolases"/>
    <property type="match status" value="1"/>
</dbReference>
<sequence>MLAVTGGKGGVGKTTTALGVAEALARAEGGAVVVDADREMPDLARLAGCTPADPAATPSRGVEALAAGVPLDRAGRSPPDCAGVTVVSTGRCSDATLRRALARVARADVPVVVDCPAGAGTGTAVPLACARTALVVSTPTPAALRDAAKSAAMARALDTPPLGSALTRCRTPPAGVDRLLGCPVRARIPPATSPRENDAVRAAYRRLAERFTSHLP</sequence>
<dbReference type="InterPro" id="IPR050625">
    <property type="entry name" value="ParA/MinD_ATPase"/>
</dbReference>
<name>A0ABD5U529_9EURY</name>
<proteinExistence type="predicted"/>
<organism evidence="3 4">
    <name type="scientific">Halomarina ordinaria</name>
    <dbReference type="NCBI Taxonomy" id="3033939"/>
    <lineage>
        <taxon>Archaea</taxon>
        <taxon>Methanobacteriati</taxon>
        <taxon>Methanobacteriota</taxon>
        <taxon>Stenosarchaea group</taxon>
        <taxon>Halobacteria</taxon>
        <taxon>Halobacteriales</taxon>
        <taxon>Natronomonadaceae</taxon>
        <taxon>Halomarina</taxon>
    </lineage>
</organism>
<reference evidence="3 4" key="1">
    <citation type="journal article" date="2019" name="Int. J. Syst. Evol. Microbiol.">
        <title>The Global Catalogue of Microorganisms (GCM) 10K type strain sequencing project: providing services to taxonomists for standard genome sequencing and annotation.</title>
        <authorList>
            <consortium name="The Broad Institute Genomics Platform"/>
            <consortium name="The Broad Institute Genome Sequencing Center for Infectious Disease"/>
            <person name="Wu L."/>
            <person name="Ma J."/>
        </authorList>
    </citation>
    <scope>NUCLEOTIDE SEQUENCE [LARGE SCALE GENOMIC DNA]</scope>
    <source>
        <strain evidence="3 4">PSRA2</strain>
    </source>
</reference>
<keyword evidence="2" id="KW-0067">ATP-binding</keyword>
<dbReference type="PANTHER" id="PTHR43384">
    <property type="entry name" value="SEPTUM SITE-DETERMINING PROTEIN MIND HOMOLOG, CHLOROPLASTIC-RELATED"/>
    <property type="match status" value="1"/>
</dbReference>
<dbReference type="EMBL" id="JBHSXM010000001">
    <property type="protein sequence ID" value="MFC6835642.1"/>
    <property type="molecule type" value="Genomic_DNA"/>
</dbReference>
<dbReference type="InterPro" id="IPR027417">
    <property type="entry name" value="P-loop_NTPase"/>
</dbReference>
<evidence type="ECO:0000256" key="2">
    <source>
        <dbReference type="ARBA" id="ARBA00022840"/>
    </source>
</evidence>
<dbReference type="Pfam" id="PF10609">
    <property type="entry name" value="ParA"/>
    <property type="match status" value="1"/>
</dbReference>
<keyword evidence="4" id="KW-1185">Reference proteome</keyword>
<dbReference type="AlphaFoldDB" id="A0ABD5U529"/>
<gene>
    <name evidence="3" type="ORF">ACFQHK_03870</name>
</gene>
<dbReference type="SUPFAM" id="SSF52540">
    <property type="entry name" value="P-loop containing nucleoside triphosphate hydrolases"/>
    <property type="match status" value="1"/>
</dbReference>
<dbReference type="GO" id="GO:0005524">
    <property type="term" value="F:ATP binding"/>
    <property type="evidence" value="ECO:0007669"/>
    <property type="project" value="UniProtKB-KW"/>
</dbReference>
<dbReference type="Proteomes" id="UP001596406">
    <property type="component" value="Unassembled WGS sequence"/>
</dbReference>
<comment type="caution">
    <text evidence="3">The sequence shown here is derived from an EMBL/GenBank/DDBJ whole genome shotgun (WGS) entry which is preliminary data.</text>
</comment>
<evidence type="ECO:0000313" key="3">
    <source>
        <dbReference type="EMBL" id="MFC6835642.1"/>
    </source>
</evidence>
<evidence type="ECO:0000256" key="1">
    <source>
        <dbReference type="ARBA" id="ARBA00022741"/>
    </source>
</evidence>
<dbReference type="RefSeq" id="WP_304447338.1">
    <property type="nucleotide sequence ID" value="NZ_JARRAH010000001.1"/>
</dbReference>
<keyword evidence="1" id="KW-0547">Nucleotide-binding</keyword>
<dbReference type="PANTHER" id="PTHR43384:SF6">
    <property type="entry name" value="SEPTUM SITE-DETERMINING PROTEIN MIND HOMOLOG, CHLOROPLASTIC"/>
    <property type="match status" value="1"/>
</dbReference>
<accession>A0ABD5U529</accession>
<evidence type="ECO:0000313" key="4">
    <source>
        <dbReference type="Proteomes" id="UP001596406"/>
    </source>
</evidence>
<dbReference type="InterPro" id="IPR033756">
    <property type="entry name" value="YlxH/NBP35"/>
</dbReference>
<protein>
    <submittedName>
        <fullName evidence="3">MinD/ParA family protein</fullName>
    </submittedName>
</protein>